<organism evidence="2 3">
    <name type="scientific">Glossina palpalis gambiensis</name>
    <dbReference type="NCBI Taxonomy" id="67801"/>
    <lineage>
        <taxon>Eukaryota</taxon>
        <taxon>Metazoa</taxon>
        <taxon>Ecdysozoa</taxon>
        <taxon>Arthropoda</taxon>
        <taxon>Hexapoda</taxon>
        <taxon>Insecta</taxon>
        <taxon>Pterygota</taxon>
        <taxon>Neoptera</taxon>
        <taxon>Endopterygota</taxon>
        <taxon>Diptera</taxon>
        <taxon>Brachycera</taxon>
        <taxon>Muscomorpha</taxon>
        <taxon>Hippoboscoidea</taxon>
        <taxon>Glossinidae</taxon>
        <taxon>Glossina</taxon>
    </lineage>
</organism>
<name>A0A1B0BRV6_9MUSC</name>
<feature type="transmembrane region" description="Helical" evidence="1">
    <location>
        <begin position="51"/>
        <end position="72"/>
    </location>
</feature>
<dbReference type="AlphaFoldDB" id="A0A1B0BRV6"/>
<reference evidence="3" key="1">
    <citation type="submission" date="2015-01" db="EMBL/GenBank/DDBJ databases">
        <authorList>
            <person name="Aksoy S."/>
            <person name="Warren W."/>
            <person name="Wilson R.K."/>
        </authorList>
    </citation>
    <scope>NUCLEOTIDE SEQUENCE [LARGE SCALE GENOMIC DNA]</scope>
    <source>
        <strain evidence="3">IAEA</strain>
    </source>
</reference>
<protein>
    <submittedName>
        <fullName evidence="2">Uncharacterized protein</fullName>
    </submittedName>
</protein>
<keyword evidence="1" id="KW-0812">Transmembrane</keyword>
<evidence type="ECO:0000313" key="3">
    <source>
        <dbReference type="Proteomes" id="UP000092460"/>
    </source>
</evidence>
<keyword evidence="3" id="KW-1185">Reference proteome</keyword>
<dbReference type="Proteomes" id="UP000092460">
    <property type="component" value="Unassembled WGS sequence"/>
</dbReference>
<dbReference type="VEuPathDB" id="VectorBase:GPPI038635"/>
<keyword evidence="1" id="KW-0472">Membrane</keyword>
<dbReference type="EnsemblMetazoa" id="GPPI038635-RA">
    <property type="protein sequence ID" value="GPPI038635-PA"/>
    <property type="gene ID" value="GPPI038635"/>
</dbReference>
<sequence length="129" mass="14503">MSSLTKVIFAKAIEVLSLNSYTGLFANIKRKCTKIVENMFKFRFLYAFCRYMYMYVRTLFVGLFVDVVGWFGCVVNLSTEILHALFKLIMFCGTVTILSFFKRLYASAIVLATSIAGVVTAATNIASLD</sequence>
<accession>A0A1B0BRV6</accession>
<reference evidence="2" key="2">
    <citation type="submission" date="2020-05" db="UniProtKB">
        <authorList>
            <consortium name="EnsemblMetazoa"/>
        </authorList>
    </citation>
    <scope>IDENTIFICATION</scope>
    <source>
        <strain evidence="2">IAEA</strain>
    </source>
</reference>
<evidence type="ECO:0000256" key="1">
    <source>
        <dbReference type="SAM" id="Phobius"/>
    </source>
</evidence>
<evidence type="ECO:0000313" key="2">
    <source>
        <dbReference type="EnsemblMetazoa" id="GPPI038635-PA"/>
    </source>
</evidence>
<proteinExistence type="predicted"/>
<keyword evidence="1" id="KW-1133">Transmembrane helix</keyword>
<dbReference type="EMBL" id="JXJN01019348">
    <property type="status" value="NOT_ANNOTATED_CDS"/>
    <property type="molecule type" value="Genomic_DNA"/>
</dbReference>
<feature type="transmembrane region" description="Helical" evidence="1">
    <location>
        <begin position="84"/>
        <end position="101"/>
    </location>
</feature>
<feature type="transmembrane region" description="Helical" evidence="1">
    <location>
        <begin position="108"/>
        <end position="128"/>
    </location>
</feature>